<accession>A0AAW0KNF0</accession>
<dbReference type="InterPro" id="IPR025315">
    <property type="entry name" value="DUF4220"/>
</dbReference>
<dbReference type="Pfam" id="PF13968">
    <property type="entry name" value="DUF4220"/>
    <property type="match status" value="1"/>
</dbReference>
<organism evidence="2 3">
    <name type="scientific">Quercus suber</name>
    <name type="common">Cork oak</name>
    <dbReference type="NCBI Taxonomy" id="58331"/>
    <lineage>
        <taxon>Eukaryota</taxon>
        <taxon>Viridiplantae</taxon>
        <taxon>Streptophyta</taxon>
        <taxon>Embryophyta</taxon>
        <taxon>Tracheophyta</taxon>
        <taxon>Spermatophyta</taxon>
        <taxon>Magnoliopsida</taxon>
        <taxon>eudicotyledons</taxon>
        <taxon>Gunneridae</taxon>
        <taxon>Pentapetalae</taxon>
        <taxon>rosids</taxon>
        <taxon>fabids</taxon>
        <taxon>Fagales</taxon>
        <taxon>Fagaceae</taxon>
        <taxon>Quercus</taxon>
    </lineage>
</organism>
<evidence type="ECO:0000313" key="3">
    <source>
        <dbReference type="Proteomes" id="UP000237347"/>
    </source>
</evidence>
<evidence type="ECO:0000259" key="1">
    <source>
        <dbReference type="Pfam" id="PF13968"/>
    </source>
</evidence>
<gene>
    <name evidence="2" type="ORF">CFP56_016363</name>
</gene>
<dbReference type="EMBL" id="PKMF04000256">
    <property type="protein sequence ID" value="KAK7840682.1"/>
    <property type="molecule type" value="Genomic_DNA"/>
</dbReference>
<sequence length="189" mass="21394">MEGLGTFIGFDEDTYRGSWSFDQKHGRPDSSCYVGSWNKDLKIQQISNFSPEKENSKEMAYLLADWAASFAVGLVFDRGEKYTSEPDKVDDTGFLLVLWAPFLLLMVGGQDGITSFAVQDNELWLRHLIWLILQLSTTGFVFFQSVHQNRLWIPTLILLLAGTIKYYERTIALYLASSDSVGTSQEVIS</sequence>
<dbReference type="Proteomes" id="UP000237347">
    <property type="component" value="Unassembled WGS sequence"/>
</dbReference>
<evidence type="ECO:0000313" key="2">
    <source>
        <dbReference type="EMBL" id="KAK7840682.1"/>
    </source>
</evidence>
<protein>
    <recommendedName>
        <fullName evidence="1">DUF4220 domain-containing protein</fullName>
    </recommendedName>
</protein>
<dbReference type="PANTHER" id="PTHR31325">
    <property type="entry name" value="OS01G0798800 PROTEIN-RELATED"/>
    <property type="match status" value="1"/>
</dbReference>
<dbReference type="AlphaFoldDB" id="A0AAW0KNF0"/>
<proteinExistence type="predicted"/>
<comment type="caution">
    <text evidence="2">The sequence shown here is derived from an EMBL/GenBank/DDBJ whole genome shotgun (WGS) entry which is preliminary data.</text>
</comment>
<reference evidence="2 3" key="1">
    <citation type="journal article" date="2018" name="Sci. Data">
        <title>The draft genome sequence of cork oak.</title>
        <authorList>
            <person name="Ramos A.M."/>
            <person name="Usie A."/>
            <person name="Barbosa P."/>
            <person name="Barros P.M."/>
            <person name="Capote T."/>
            <person name="Chaves I."/>
            <person name="Simoes F."/>
            <person name="Abreu I."/>
            <person name="Carrasquinho I."/>
            <person name="Faro C."/>
            <person name="Guimaraes J.B."/>
            <person name="Mendonca D."/>
            <person name="Nobrega F."/>
            <person name="Rodrigues L."/>
            <person name="Saibo N.J.M."/>
            <person name="Varela M.C."/>
            <person name="Egas C."/>
            <person name="Matos J."/>
            <person name="Miguel C.M."/>
            <person name="Oliveira M.M."/>
            <person name="Ricardo C.P."/>
            <person name="Goncalves S."/>
        </authorList>
    </citation>
    <scope>NUCLEOTIDE SEQUENCE [LARGE SCALE GENOMIC DNA]</scope>
    <source>
        <strain evidence="3">cv. HL8</strain>
    </source>
</reference>
<feature type="domain" description="DUF4220" evidence="1">
    <location>
        <begin position="60"/>
        <end position="185"/>
    </location>
</feature>
<name>A0AAW0KNF0_QUESU</name>
<keyword evidence="3" id="KW-1185">Reference proteome</keyword>